<reference evidence="9 10" key="1">
    <citation type="submission" date="2017-07" db="EMBL/GenBank/DDBJ databases">
        <title>Whole genome sequence of Azospirillum brasilense 2A1, a potential biofertilizer strain.</title>
        <authorList>
            <person name="Fontana C.A."/>
            <person name="Toffoli L.M."/>
            <person name="Salazar S.M."/>
            <person name="Puglisi E."/>
            <person name="Pedraza R."/>
            <person name="Bassi D."/>
            <person name="Cocconcelli P.S."/>
        </authorList>
    </citation>
    <scope>NUCLEOTIDE SEQUENCE [LARGE SCALE GENOMIC DNA]</scope>
    <source>
        <strain evidence="9 10">2A1</strain>
        <plasmid evidence="9">unnamed</plasmid>
    </source>
</reference>
<evidence type="ECO:0000313" key="9">
    <source>
        <dbReference type="EMBL" id="OYD80666.1"/>
    </source>
</evidence>
<keyword evidence="1 7" id="KW-0813">Transport</keyword>
<keyword evidence="5 7" id="KW-1278">Translocase</keyword>
<comment type="similarity">
    <text evidence="7">Belongs to the ABC transporter superfamily. Spermidine/putrescine importer (TC 3.A.1.11.1) family.</text>
</comment>
<evidence type="ECO:0000256" key="1">
    <source>
        <dbReference type="ARBA" id="ARBA00022448"/>
    </source>
</evidence>
<dbReference type="GO" id="GO:0005524">
    <property type="term" value="F:ATP binding"/>
    <property type="evidence" value="ECO:0007669"/>
    <property type="project" value="UniProtKB-KW"/>
</dbReference>
<dbReference type="InterPro" id="IPR003593">
    <property type="entry name" value="AAA+_ATPase"/>
</dbReference>
<proteinExistence type="inferred from homology"/>
<dbReference type="Proteomes" id="UP000215367">
    <property type="component" value="Unassembled WGS sequence"/>
</dbReference>
<comment type="subunit">
    <text evidence="7">The complex is composed of two ATP-binding proteins (PotA), two transmembrane proteins (PotB and PotC) and a solute-binding protein (PotD).</text>
</comment>
<dbReference type="PANTHER" id="PTHR42781">
    <property type="entry name" value="SPERMIDINE/PUTRESCINE IMPORT ATP-BINDING PROTEIN POTA"/>
    <property type="match status" value="1"/>
</dbReference>
<dbReference type="InterPro" id="IPR013611">
    <property type="entry name" value="Transp-assoc_OB_typ2"/>
</dbReference>
<dbReference type="SMART" id="SM00382">
    <property type="entry name" value="AAA"/>
    <property type="match status" value="1"/>
</dbReference>
<dbReference type="InterPro" id="IPR050093">
    <property type="entry name" value="ABC_SmlMolc_Importer"/>
</dbReference>
<comment type="function">
    <text evidence="7">Part of the ABC transporter complex PotABCD involved in spermidine/putrescine import. Responsible for energy coupling to the transport system.</text>
</comment>
<gene>
    <name evidence="7" type="primary">potA</name>
    <name evidence="9" type="ORF">CHT98_30000</name>
</gene>
<comment type="catalytic activity">
    <reaction evidence="7">
        <text>ATP + H2O + polyamine-[polyamine-binding protein]Side 1 = ADP + phosphate + polyamineSide 2 + [polyamine-binding protein]Side 1.</text>
        <dbReference type="EC" id="7.6.2.11"/>
    </reaction>
</comment>
<dbReference type="Gene3D" id="3.40.50.300">
    <property type="entry name" value="P-loop containing nucleotide triphosphate hydrolases"/>
    <property type="match status" value="1"/>
</dbReference>
<dbReference type="InterPro" id="IPR017871">
    <property type="entry name" value="ABC_transporter-like_CS"/>
</dbReference>
<keyword evidence="9" id="KW-0614">Plasmid</keyword>
<evidence type="ECO:0000256" key="3">
    <source>
        <dbReference type="ARBA" id="ARBA00022741"/>
    </source>
</evidence>
<feature type="domain" description="ABC transporter" evidence="8">
    <location>
        <begin position="6"/>
        <end position="236"/>
    </location>
</feature>
<dbReference type="GO" id="GO:0015847">
    <property type="term" value="P:putrescine transport"/>
    <property type="evidence" value="ECO:0007669"/>
    <property type="project" value="UniProtKB-ARBA"/>
</dbReference>
<keyword evidence="2 7" id="KW-1003">Cell membrane</keyword>
<dbReference type="GO" id="GO:0016887">
    <property type="term" value="F:ATP hydrolysis activity"/>
    <property type="evidence" value="ECO:0007669"/>
    <property type="project" value="InterPro"/>
</dbReference>
<evidence type="ECO:0000259" key="8">
    <source>
        <dbReference type="PROSITE" id="PS50893"/>
    </source>
</evidence>
<accession>A0A235H4B6</accession>
<keyword evidence="3 7" id="KW-0547">Nucleotide-binding</keyword>
<dbReference type="SUPFAM" id="SSF50331">
    <property type="entry name" value="MOP-like"/>
    <property type="match status" value="1"/>
</dbReference>
<dbReference type="EMBL" id="NOWT01000048">
    <property type="protein sequence ID" value="OYD80666.1"/>
    <property type="molecule type" value="Genomic_DNA"/>
</dbReference>
<evidence type="ECO:0000256" key="6">
    <source>
        <dbReference type="ARBA" id="ARBA00023136"/>
    </source>
</evidence>
<dbReference type="RefSeq" id="WP_094307026.1">
    <property type="nucleotide sequence ID" value="NZ_NOWT01000048.1"/>
</dbReference>
<dbReference type="FunFam" id="3.40.50.300:FF:000133">
    <property type="entry name" value="Spermidine/putrescine import ATP-binding protein PotA"/>
    <property type="match status" value="1"/>
</dbReference>
<dbReference type="GO" id="GO:0043190">
    <property type="term" value="C:ATP-binding cassette (ABC) transporter complex"/>
    <property type="evidence" value="ECO:0007669"/>
    <property type="project" value="InterPro"/>
</dbReference>
<sequence>MSSSSLTVQGLAKRYGDFVALAPTDLVVADGEFLTLLGPSGSGKTTLLSLLAGLVPPDEGIVRIGAQDVTYAPPYERDIGVVFQNYALFPHMTIAENIAFPLKMRKIPEAEAKKRAREALEMVHLPHIAGRYPRELSGGQQQRVALARCMVYKPSIILMDEPLGALDKKLREHMQLEIKHLHRELGTTVVYVTHDQEEAMTMSDRICLMNSGRIEQLGTPADLYFRPRTLFVADFLGESNLLPAALGPRLGDEAEIRLGSAGIPGRALANGQDLPPGSPVRVMVRPQNLTITRPSGNGTSGGEPAVMGRVSDVMVTGSLTKVYMQPLDDALPPLVAAFATRNEAEAIRIDDVLALSWDSRDAVVIPDRAPAAAAGIAAKAA</sequence>
<dbReference type="GO" id="GO:0015417">
    <property type="term" value="F:ABC-type polyamine transporter activity"/>
    <property type="evidence" value="ECO:0007669"/>
    <property type="project" value="UniProtKB-EC"/>
</dbReference>
<dbReference type="EC" id="7.6.2.11" evidence="7"/>
<evidence type="ECO:0000256" key="2">
    <source>
        <dbReference type="ARBA" id="ARBA00022475"/>
    </source>
</evidence>
<organism evidence="9 10">
    <name type="scientific">Azospirillum brasilense</name>
    <dbReference type="NCBI Taxonomy" id="192"/>
    <lineage>
        <taxon>Bacteria</taxon>
        <taxon>Pseudomonadati</taxon>
        <taxon>Pseudomonadota</taxon>
        <taxon>Alphaproteobacteria</taxon>
        <taxon>Rhodospirillales</taxon>
        <taxon>Azospirillaceae</taxon>
        <taxon>Azospirillum</taxon>
    </lineage>
</organism>
<geneLocation type="plasmid" evidence="9">
    <name>unnamed</name>
</geneLocation>
<keyword evidence="6 7" id="KW-0472">Membrane</keyword>
<dbReference type="InterPro" id="IPR008995">
    <property type="entry name" value="Mo/tungstate-bd_C_term_dom"/>
</dbReference>
<keyword evidence="4 7" id="KW-0067">ATP-binding</keyword>
<dbReference type="InterPro" id="IPR027417">
    <property type="entry name" value="P-loop_NTPase"/>
</dbReference>
<comment type="caution">
    <text evidence="9">The sequence shown here is derived from an EMBL/GenBank/DDBJ whole genome shotgun (WGS) entry which is preliminary data.</text>
</comment>
<dbReference type="Gene3D" id="2.40.50.100">
    <property type="match status" value="1"/>
</dbReference>
<dbReference type="Pfam" id="PF00005">
    <property type="entry name" value="ABC_tran"/>
    <property type="match status" value="1"/>
</dbReference>
<dbReference type="NCBIfam" id="TIGR01187">
    <property type="entry name" value="potA"/>
    <property type="match status" value="1"/>
</dbReference>
<name>A0A235H4B6_AZOBR</name>
<dbReference type="Pfam" id="PF08402">
    <property type="entry name" value="TOBE_2"/>
    <property type="match status" value="1"/>
</dbReference>
<dbReference type="AlphaFoldDB" id="A0A235H4B6"/>
<evidence type="ECO:0000256" key="7">
    <source>
        <dbReference type="RuleBase" id="RU364083"/>
    </source>
</evidence>
<dbReference type="InterPro" id="IPR003439">
    <property type="entry name" value="ABC_transporter-like_ATP-bd"/>
</dbReference>
<dbReference type="PROSITE" id="PS00211">
    <property type="entry name" value="ABC_TRANSPORTER_1"/>
    <property type="match status" value="1"/>
</dbReference>
<dbReference type="SUPFAM" id="SSF52540">
    <property type="entry name" value="P-loop containing nucleoside triphosphate hydrolases"/>
    <property type="match status" value="1"/>
</dbReference>
<dbReference type="PANTHER" id="PTHR42781:SF4">
    <property type="entry name" value="SPERMIDINE_PUTRESCINE IMPORT ATP-BINDING PROTEIN POTA"/>
    <property type="match status" value="1"/>
</dbReference>
<dbReference type="InterPro" id="IPR005893">
    <property type="entry name" value="PotA-like"/>
</dbReference>
<evidence type="ECO:0000313" key="10">
    <source>
        <dbReference type="Proteomes" id="UP000215367"/>
    </source>
</evidence>
<dbReference type="PROSITE" id="PS50893">
    <property type="entry name" value="ABC_TRANSPORTER_2"/>
    <property type="match status" value="1"/>
</dbReference>
<evidence type="ECO:0000256" key="4">
    <source>
        <dbReference type="ARBA" id="ARBA00022840"/>
    </source>
</evidence>
<protein>
    <recommendedName>
        <fullName evidence="7">Spermidine/putrescine import ATP-binding protein PotA</fullName>
        <ecNumber evidence="7">7.6.2.11</ecNumber>
    </recommendedName>
</protein>
<evidence type="ECO:0000256" key="5">
    <source>
        <dbReference type="ARBA" id="ARBA00022967"/>
    </source>
</evidence>